<dbReference type="PANTHER" id="PTHR23167:SF87">
    <property type="entry name" value="MICAL-LIKE PROTEIN 2"/>
    <property type="match status" value="1"/>
</dbReference>
<reference evidence="23" key="1">
    <citation type="submission" date="2020-03" db="EMBL/GenBank/DDBJ databases">
        <title>Studies in the Genomics of Life Span.</title>
        <authorList>
            <person name="Glass D."/>
        </authorList>
    </citation>
    <scope>NUCLEOTIDE SEQUENCE</scope>
    <source>
        <strain evidence="23">LTLLF</strain>
        <tissue evidence="23">Muscle</tissue>
    </source>
</reference>
<evidence type="ECO:0000256" key="6">
    <source>
        <dbReference type="ARBA" id="ARBA00022490"/>
    </source>
</evidence>
<dbReference type="EMBL" id="JAATJU010013600">
    <property type="protein sequence ID" value="KAH0517852.1"/>
    <property type="molecule type" value="Genomic_DNA"/>
</dbReference>
<evidence type="ECO:0000256" key="2">
    <source>
        <dbReference type="ARBA" id="ARBA00004202"/>
    </source>
</evidence>
<feature type="coiled-coil region" evidence="17">
    <location>
        <begin position="784"/>
        <end position="818"/>
    </location>
</feature>
<dbReference type="InterPro" id="IPR036872">
    <property type="entry name" value="CH_dom_sf"/>
</dbReference>
<feature type="compositionally biased region" description="Low complexity" evidence="18">
    <location>
        <begin position="673"/>
        <end position="683"/>
    </location>
</feature>
<dbReference type="SUPFAM" id="SSF47576">
    <property type="entry name" value="Calponin-homology domain, CH-domain"/>
    <property type="match status" value="1"/>
</dbReference>
<dbReference type="CDD" id="cd21253">
    <property type="entry name" value="CH_MICALL2"/>
    <property type="match status" value="1"/>
</dbReference>
<evidence type="ECO:0000256" key="12">
    <source>
        <dbReference type="ARBA" id="ARBA00023054"/>
    </source>
</evidence>
<dbReference type="SMART" id="SM00132">
    <property type="entry name" value="LIM"/>
    <property type="match status" value="1"/>
</dbReference>
<dbReference type="GO" id="GO:0055037">
    <property type="term" value="C:recycling endosome"/>
    <property type="evidence" value="ECO:0007669"/>
    <property type="project" value="UniProtKB-SubCell"/>
</dbReference>
<evidence type="ECO:0000256" key="10">
    <source>
        <dbReference type="ARBA" id="ARBA00022833"/>
    </source>
</evidence>
<protein>
    <submittedName>
        <fullName evidence="23">MICAL-like protein 2</fullName>
    </submittedName>
</protein>
<keyword evidence="13 19" id="KW-0472">Membrane</keyword>
<dbReference type="AlphaFoldDB" id="A0A8J6L7V2"/>
<evidence type="ECO:0000256" key="19">
    <source>
        <dbReference type="SAM" id="Phobius"/>
    </source>
</evidence>
<keyword evidence="5" id="KW-1003">Cell membrane</keyword>
<dbReference type="GO" id="GO:0005886">
    <property type="term" value="C:plasma membrane"/>
    <property type="evidence" value="ECO:0007669"/>
    <property type="project" value="UniProtKB-SubCell"/>
</dbReference>
<gene>
    <name evidence="23" type="ORF">LTLLF_118855</name>
</gene>
<comment type="subcellular location">
    <subcellularLocation>
        <location evidence="2">Cell membrane</location>
        <topology evidence="2">Peripheral membrane protein</topology>
    </subcellularLocation>
    <subcellularLocation>
        <location evidence="4">Cell projection</location>
    </subcellularLocation>
    <subcellularLocation>
        <location evidence="3">Cytoplasm</location>
        <location evidence="3">Cytoskeleton</location>
    </subcellularLocation>
    <subcellularLocation>
        <location evidence="1">Recycling endosome</location>
    </subcellularLocation>
</comment>
<dbReference type="InterPro" id="IPR001715">
    <property type="entry name" value="CH_dom"/>
</dbReference>
<keyword evidence="12 17" id="KW-0175">Coiled coil</keyword>
<dbReference type="InterPro" id="IPR050540">
    <property type="entry name" value="F-actin_Monoox_Mical"/>
</dbReference>
<dbReference type="PANTHER" id="PTHR23167">
    <property type="entry name" value="CALPONIN HOMOLOGY DOMAIN-CONTAINING PROTEIN DDB_G0272472-RELATED"/>
    <property type="match status" value="1"/>
</dbReference>
<evidence type="ECO:0000256" key="15">
    <source>
        <dbReference type="ARBA" id="ARBA00023273"/>
    </source>
</evidence>
<evidence type="ECO:0000256" key="18">
    <source>
        <dbReference type="SAM" id="MobiDB-lite"/>
    </source>
</evidence>
<feature type="compositionally biased region" description="Low complexity" evidence="18">
    <location>
        <begin position="296"/>
        <end position="307"/>
    </location>
</feature>
<feature type="region of interest" description="Disordered" evidence="18">
    <location>
        <begin position="524"/>
        <end position="579"/>
    </location>
</feature>
<feature type="compositionally biased region" description="Polar residues" evidence="18">
    <location>
        <begin position="555"/>
        <end position="566"/>
    </location>
</feature>
<dbReference type="PROSITE" id="PS50021">
    <property type="entry name" value="CH"/>
    <property type="match status" value="1"/>
</dbReference>
<comment type="caution">
    <text evidence="23">The sequence shown here is derived from an EMBL/GenBank/DDBJ whole genome shotgun (WGS) entry which is preliminary data.</text>
</comment>
<feature type="compositionally biased region" description="Polar residues" evidence="18">
    <location>
        <begin position="528"/>
        <end position="544"/>
    </location>
</feature>
<feature type="compositionally biased region" description="Low complexity" evidence="18">
    <location>
        <begin position="365"/>
        <end position="384"/>
    </location>
</feature>
<dbReference type="PROSITE" id="PS00478">
    <property type="entry name" value="LIM_DOMAIN_1"/>
    <property type="match status" value="1"/>
</dbReference>
<dbReference type="Pfam" id="PF00307">
    <property type="entry name" value="CH"/>
    <property type="match status" value="1"/>
</dbReference>
<evidence type="ECO:0000256" key="8">
    <source>
        <dbReference type="ARBA" id="ARBA00022723"/>
    </source>
</evidence>
<keyword evidence="8 16" id="KW-0479">Metal-binding</keyword>
<organism evidence="23 24">
    <name type="scientific">Microtus ochrogaster</name>
    <name type="common">Prairie vole</name>
    <dbReference type="NCBI Taxonomy" id="79684"/>
    <lineage>
        <taxon>Eukaryota</taxon>
        <taxon>Metazoa</taxon>
        <taxon>Chordata</taxon>
        <taxon>Craniata</taxon>
        <taxon>Vertebrata</taxon>
        <taxon>Euteleostomi</taxon>
        <taxon>Mammalia</taxon>
        <taxon>Eutheria</taxon>
        <taxon>Euarchontoglires</taxon>
        <taxon>Glires</taxon>
        <taxon>Rodentia</taxon>
        <taxon>Myomorpha</taxon>
        <taxon>Muroidea</taxon>
        <taxon>Cricetidae</taxon>
        <taxon>Arvicolinae</taxon>
        <taxon>Microtus</taxon>
    </lineage>
</organism>
<sequence>MAAIKALQEWCRQQCEGYRDVSITNMTTSFRDGLAFCAILHRHRPDLINFNALRKENIYENNKLAFQVAEEQLGIPALLDAEDMVALKVPDRLSILTYVSQYYNYFHGRSPIGGMAGVKRPSSDSTEECPGKKVLPSPAKALGTAGSSFSSICGICGKHVHLVQRHLADGRLYHRSCFRCKQCSNTLHSGAYRATGEPGVFVCAHHSQEVTSGSPKLSKLASRQPGAVAADTRPTNASRKVQDANGPGEGTPPRTKAAAWEPTVGNTTAKGFVQTELNRPATSRVHVGSPAGPRLSTSPVTTTSVTSKAITHVTNSSPTGWSSPAKSSSTAIIDSRPLVHPSTLNSHPSVPQGQATSKGVKTLLNSSTTSPNTAATPAWTSAASRTQQAREKFFQNPAPAPSNNSPASRVPPVVNTSTSKVPTVVNAPNGRVPFVVNTSTSKTTTVVNAPTSKAPTVVNSPNGRVPPLVNTSISKISTVVNVPTSKGPTVVNAPASKVSAAMDTPAQESSREQALSVLRKALPGLTGAGTQTSGRSSPATSSIPISLPKNEVPQKVSSPKLSHSTTPQPPTLKVEPTIPLNVGNTSWASVSLQTGNKSLGISPGVGKTSAVSRPQAEAAIPKGPGSTSQEGREEGPEGWRARLKPVDKKSSAGRTLEPKEVPVQAEPRAGDTPSKVSSSSSPSTHIFLTPVQNKRTPCPAGSGPSPAAPSPSLSHRKKLAVPPSLDVSADWLQPELKKQEAQARNRKEEKTPTWGTRERSAVLDSTHGETVTSPVRLHPDYIPQEELHRQLQEIENQLDALELRGIELEKRLRAAEGDAAEDSLMVDWFRLIHEKQLLLRLESELMYKSKDQHLEERQLDLQDELRKLMDKPEGLKSLQDRQREQELLSQYVNTVNDRSDIVDFLDEDRLREQEEDQMLENMIQNLETSANASKVRGGFEKRDIVASVPYMVQLDQAGWKTPAPGRAKGQFSTSSSARSGLSLLPSSQNPRDSVVAATATITINVIVVIPTTTTFFTTNTSIVVTVIITAVITVSAITIIETATTITTTTTVITITTVTATTITTTTTVITITITTTTTVITITTVTITTITTTTTVITITTVTTTTITTTTTVTAITTVTTTTITTTTTVTAITTPRPECHRHSPHTSQGT</sequence>
<dbReference type="PROSITE" id="PS50023">
    <property type="entry name" value="LIM_DOMAIN_2"/>
    <property type="match status" value="1"/>
</dbReference>
<keyword evidence="15" id="KW-0966">Cell projection</keyword>
<evidence type="ECO:0000256" key="11">
    <source>
        <dbReference type="ARBA" id="ARBA00023038"/>
    </source>
</evidence>
<feature type="region of interest" description="Disordered" evidence="18">
    <location>
        <begin position="599"/>
        <end position="718"/>
    </location>
</feature>
<feature type="compositionally biased region" description="Low complexity" evidence="18">
    <location>
        <begin position="699"/>
        <end position="713"/>
    </location>
</feature>
<evidence type="ECO:0000313" key="23">
    <source>
        <dbReference type="EMBL" id="KAH0517852.1"/>
    </source>
</evidence>
<proteinExistence type="predicted"/>
<feature type="compositionally biased region" description="Low complexity" evidence="18">
    <location>
        <begin position="972"/>
        <end position="987"/>
    </location>
</feature>
<dbReference type="PROSITE" id="PS51848">
    <property type="entry name" value="BMERB"/>
    <property type="match status" value="1"/>
</dbReference>
<evidence type="ECO:0000256" key="7">
    <source>
        <dbReference type="ARBA" id="ARBA00022553"/>
    </source>
</evidence>
<evidence type="ECO:0000256" key="5">
    <source>
        <dbReference type="ARBA" id="ARBA00022475"/>
    </source>
</evidence>
<dbReference type="Proteomes" id="UP000710432">
    <property type="component" value="Unassembled WGS sequence"/>
</dbReference>
<dbReference type="Gene3D" id="1.10.418.10">
    <property type="entry name" value="Calponin-like domain"/>
    <property type="match status" value="1"/>
</dbReference>
<keyword evidence="9" id="KW-0967">Endosome</keyword>
<evidence type="ECO:0000256" key="9">
    <source>
        <dbReference type="ARBA" id="ARBA00022753"/>
    </source>
</evidence>
<dbReference type="Pfam" id="PF00412">
    <property type="entry name" value="LIM"/>
    <property type="match status" value="1"/>
</dbReference>
<keyword evidence="19" id="KW-1133">Transmembrane helix</keyword>
<feature type="transmembrane region" description="Helical" evidence="19">
    <location>
        <begin position="1022"/>
        <end position="1040"/>
    </location>
</feature>
<evidence type="ECO:0000256" key="16">
    <source>
        <dbReference type="PROSITE-ProRule" id="PRU00125"/>
    </source>
</evidence>
<name>A0A8J6L7V2_MICOH</name>
<accession>A0A8J6L7V2</accession>
<evidence type="ECO:0000259" key="20">
    <source>
        <dbReference type="PROSITE" id="PS50021"/>
    </source>
</evidence>
<dbReference type="SMART" id="SM01203">
    <property type="entry name" value="DUF3585"/>
    <property type="match status" value="1"/>
</dbReference>
<keyword evidence="6" id="KW-0963">Cytoplasm</keyword>
<dbReference type="InterPro" id="IPR022735">
    <property type="entry name" value="bMERB_dom"/>
</dbReference>
<evidence type="ECO:0000256" key="1">
    <source>
        <dbReference type="ARBA" id="ARBA00004172"/>
    </source>
</evidence>
<feature type="transmembrane region" description="Helical" evidence="19">
    <location>
        <begin position="994"/>
        <end position="1015"/>
    </location>
</feature>
<dbReference type="FunFam" id="1.10.418.10:FF:000055">
    <property type="entry name" value="MICAL-like protein 2"/>
    <property type="match status" value="1"/>
</dbReference>
<dbReference type="GO" id="GO:0046872">
    <property type="term" value="F:metal ion binding"/>
    <property type="evidence" value="ECO:0007669"/>
    <property type="project" value="UniProtKB-KW"/>
</dbReference>
<evidence type="ECO:0000256" key="4">
    <source>
        <dbReference type="ARBA" id="ARBA00004316"/>
    </source>
</evidence>
<evidence type="ECO:0000313" key="24">
    <source>
        <dbReference type="Proteomes" id="UP000710432"/>
    </source>
</evidence>
<evidence type="ECO:0000256" key="13">
    <source>
        <dbReference type="ARBA" id="ARBA00023136"/>
    </source>
</evidence>
<evidence type="ECO:0000259" key="22">
    <source>
        <dbReference type="PROSITE" id="PS51848"/>
    </source>
</evidence>
<keyword evidence="14" id="KW-0206">Cytoskeleton</keyword>
<evidence type="ECO:0000256" key="14">
    <source>
        <dbReference type="ARBA" id="ARBA00023212"/>
    </source>
</evidence>
<dbReference type="GO" id="GO:0042995">
    <property type="term" value="C:cell projection"/>
    <property type="evidence" value="ECO:0007669"/>
    <property type="project" value="UniProtKB-SubCell"/>
</dbReference>
<feature type="region of interest" description="Disordered" evidence="18">
    <location>
        <begin position="962"/>
        <end position="989"/>
    </location>
</feature>
<dbReference type="GO" id="GO:0005856">
    <property type="term" value="C:cytoskeleton"/>
    <property type="evidence" value="ECO:0007669"/>
    <property type="project" value="UniProtKB-SubCell"/>
</dbReference>
<keyword evidence="7" id="KW-0597">Phosphoprotein</keyword>
<feature type="compositionally biased region" description="Polar residues" evidence="18">
    <location>
        <begin position="308"/>
        <end position="332"/>
    </location>
</feature>
<dbReference type="SUPFAM" id="SSF57716">
    <property type="entry name" value="Glucocorticoid receptor-like (DNA-binding domain)"/>
    <property type="match status" value="1"/>
</dbReference>
<evidence type="ECO:0000256" key="17">
    <source>
        <dbReference type="SAM" id="Coils"/>
    </source>
</evidence>
<feature type="region of interest" description="Disordered" evidence="18">
    <location>
        <begin position="212"/>
        <end position="259"/>
    </location>
</feature>
<feature type="domain" description="BMERB" evidence="22">
    <location>
        <begin position="770"/>
        <end position="921"/>
    </location>
</feature>
<dbReference type="InterPro" id="IPR001781">
    <property type="entry name" value="Znf_LIM"/>
</dbReference>
<evidence type="ECO:0000259" key="21">
    <source>
        <dbReference type="PROSITE" id="PS50023"/>
    </source>
</evidence>
<evidence type="ECO:0000256" key="3">
    <source>
        <dbReference type="ARBA" id="ARBA00004245"/>
    </source>
</evidence>
<feature type="compositionally biased region" description="Basic and acidic residues" evidence="18">
    <location>
        <begin position="630"/>
        <end position="660"/>
    </location>
</feature>
<dbReference type="Pfam" id="PF12130">
    <property type="entry name" value="bMERB_dom"/>
    <property type="match status" value="1"/>
</dbReference>
<keyword evidence="11 16" id="KW-0440">LIM domain</keyword>
<keyword evidence="10 16" id="KW-0862">Zinc</keyword>
<feature type="compositionally biased region" description="Polar residues" evidence="18">
    <location>
        <begin position="342"/>
        <end position="359"/>
    </location>
</feature>
<feature type="compositionally biased region" description="Polar residues" evidence="18">
    <location>
        <begin position="684"/>
        <end position="695"/>
    </location>
</feature>
<feature type="domain" description="Calponin-homology (CH)" evidence="20">
    <location>
        <begin position="1"/>
        <end position="107"/>
    </location>
</feature>
<dbReference type="CDD" id="cd09444">
    <property type="entry name" value="LIM_Mical_like_1"/>
    <property type="match status" value="1"/>
</dbReference>
<dbReference type="SMART" id="SM00033">
    <property type="entry name" value="CH"/>
    <property type="match status" value="1"/>
</dbReference>
<feature type="region of interest" description="Disordered" evidence="18">
    <location>
        <begin position="278"/>
        <end position="389"/>
    </location>
</feature>
<dbReference type="Gene3D" id="2.10.110.10">
    <property type="entry name" value="Cysteine Rich Protein"/>
    <property type="match status" value="1"/>
</dbReference>
<keyword evidence="19" id="KW-0812">Transmembrane</keyword>
<feature type="domain" description="LIM zinc-binding" evidence="21">
    <location>
        <begin position="151"/>
        <end position="213"/>
    </location>
</feature>